<feature type="domain" description="HIT" evidence="3">
    <location>
        <begin position="5"/>
        <end position="114"/>
    </location>
</feature>
<dbReference type="OrthoDB" id="9784774at2"/>
<gene>
    <name evidence="4" type="ORF">CBF30_06810</name>
</gene>
<dbReference type="PRINTS" id="PR00332">
    <property type="entry name" value="HISTRIAD"/>
</dbReference>
<dbReference type="CDD" id="cd01277">
    <property type="entry name" value="HINT_subgroup"/>
    <property type="match status" value="1"/>
</dbReference>
<dbReference type="InterPro" id="IPR001310">
    <property type="entry name" value="Histidine_triad_HIT"/>
</dbReference>
<dbReference type="SUPFAM" id="SSF54197">
    <property type="entry name" value="HIT-like"/>
    <property type="match status" value="1"/>
</dbReference>
<keyword evidence="5" id="KW-1185">Reference proteome</keyword>
<dbReference type="PANTHER" id="PTHR46648:SF1">
    <property type="entry name" value="ADENOSINE 5'-MONOPHOSPHORAMIDASE HNT1"/>
    <property type="match status" value="1"/>
</dbReference>
<evidence type="ECO:0000256" key="1">
    <source>
        <dbReference type="PIRSR" id="PIRSR601310-1"/>
    </source>
</evidence>
<dbReference type="PROSITE" id="PS51084">
    <property type="entry name" value="HIT_2"/>
    <property type="match status" value="1"/>
</dbReference>
<dbReference type="GO" id="GO:0003824">
    <property type="term" value="F:catalytic activity"/>
    <property type="evidence" value="ECO:0007669"/>
    <property type="project" value="InterPro"/>
</dbReference>
<name>A0A430AGC8_9ENTE</name>
<dbReference type="RefSeq" id="WP_126824163.1">
    <property type="nucleotide sequence ID" value="NZ_JBHLWU010000002.1"/>
</dbReference>
<sequence length="142" mass="16514">MEDTVFNKILRKEIPSFCVYEDDKVYAFLDITQATKGHTLVIPKKQVTNIFEYDAQTAADLFSRIPKISRAMEKAFPDMEGLNIVNNNRELAYQSVFYSHVHLIPRYSKKDGFKMSFTDNSARYTPEDMEQIAHAIHKEVEK</sequence>
<dbReference type="Gene3D" id="3.30.428.10">
    <property type="entry name" value="HIT-like"/>
    <property type="match status" value="1"/>
</dbReference>
<dbReference type="EMBL" id="NGJZ01000002">
    <property type="protein sequence ID" value="RSU06965.1"/>
    <property type="molecule type" value="Genomic_DNA"/>
</dbReference>
<feature type="active site" description="Tele-AMP-histidine intermediate" evidence="1">
    <location>
        <position position="100"/>
    </location>
</feature>
<organism evidence="4 5">
    <name type="scientific">Vagococcus entomophilus</name>
    <dbReference type="NCBI Taxonomy" id="1160095"/>
    <lineage>
        <taxon>Bacteria</taxon>
        <taxon>Bacillati</taxon>
        <taxon>Bacillota</taxon>
        <taxon>Bacilli</taxon>
        <taxon>Lactobacillales</taxon>
        <taxon>Enterococcaceae</taxon>
        <taxon>Vagococcus</taxon>
    </lineage>
</organism>
<evidence type="ECO:0000313" key="5">
    <source>
        <dbReference type="Proteomes" id="UP000288669"/>
    </source>
</evidence>
<dbReference type="InterPro" id="IPR039384">
    <property type="entry name" value="HINT"/>
</dbReference>
<dbReference type="GO" id="GO:0009117">
    <property type="term" value="P:nucleotide metabolic process"/>
    <property type="evidence" value="ECO:0007669"/>
    <property type="project" value="TreeGrafter"/>
</dbReference>
<evidence type="ECO:0000313" key="4">
    <source>
        <dbReference type="EMBL" id="RSU06965.1"/>
    </source>
</evidence>
<comment type="caution">
    <text evidence="4">The sequence shown here is derived from an EMBL/GenBank/DDBJ whole genome shotgun (WGS) entry which is preliminary data.</text>
</comment>
<comment type="caution">
    <text evidence="2">Lacks conserved residue(s) required for the propagation of feature annotation.</text>
</comment>
<dbReference type="InterPro" id="IPR019808">
    <property type="entry name" value="Histidine_triad_CS"/>
</dbReference>
<accession>A0A430AGC8</accession>
<evidence type="ECO:0000259" key="3">
    <source>
        <dbReference type="PROSITE" id="PS51084"/>
    </source>
</evidence>
<dbReference type="FunFam" id="3.30.428.10:FF:000014">
    <property type="entry name" value="Putative histidine triad (HIT) protein"/>
    <property type="match status" value="1"/>
</dbReference>
<dbReference type="Proteomes" id="UP000288669">
    <property type="component" value="Unassembled WGS sequence"/>
</dbReference>
<dbReference type="PROSITE" id="PS00892">
    <property type="entry name" value="HIT_1"/>
    <property type="match status" value="1"/>
</dbReference>
<dbReference type="Pfam" id="PF01230">
    <property type="entry name" value="HIT"/>
    <property type="match status" value="1"/>
</dbReference>
<reference evidence="4 5" key="1">
    <citation type="submission" date="2017-05" db="EMBL/GenBank/DDBJ databases">
        <title>Vagococcus spp. assemblies.</title>
        <authorList>
            <person name="Gulvik C.A."/>
        </authorList>
    </citation>
    <scope>NUCLEOTIDE SEQUENCE [LARGE SCALE GENOMIC DNA]</scope>
    <source>
        <strain evidence="4 5">DSM 24756</strain>
    </source>
</reference>
<dbReference type="InterPro" id="IPR011146">
    <property type="entry name" value="HIT-like"/>
</dbReference>
<proteinExistence type="predicted"/>
<evidence type="ECO:0000256" key="2">
    <source>
        <dbReference type="PROSITE-ProRule" id="PRU00464"/>
    </source>
</evidence>
<dbReference type="InterPro" id="IPR036265">
    <property type="entry name" value="HIT-like_sf"/>
</dbReference>
<protein>
    <submittedName>
        <fullName evidence="4">HIT family protein</fullName>
    </submittedName>
</protein>
<dbReference type="PANTHER" id="PTHR46648">
    <property type="entry name" value="HIT FAMILY PROTEIN 1"/>
    <property type="match status" value="1"/>
</dbReference>
<dbReference type="AlphaFoldDB" id="A0A430AGC8"/>